<dbReference type="PANTHER" id="PTHR30329:SF21">
    <property type="entry name" value="LIPOPROTEIN YIAD-RELATED"/>
    <property type="match status" value="1"/>
</dbReference>
<proteinExistence type="predicted"/>
<dbReference type="InterPro" id="IPR050330">
    <property type="entry name" value="Bact_OuterMem_StrucFunc"/>
</dbReference>
<keyword evidence="3" id="KW-0998">Cell outer membrane</keyword>
<dbReference type="InterPro" id="IPR036737">
    <property type="entry name" value="OmpA-like_sf"/>
</dbReference>
<dbReference type="InterPro" id="IPR006665">
    <property type="entry name" value="OmpA-like"/>
</dbReference>
<dbReference type="AlphaFoldDB" id="A0A3R9Y7J1"/>
<accession>A0A3R9Y7J1</accession>
<feature type="compositionally biased region" description="Basic and acidic residues" evidence="5">
    <location>
        <begin position="102"/>
        <end position="118"/>
    </location>
</feature>
<gene>
    <name evidence="7" type="ORF">HMF7854_14125</name>
</gene>
<evidence type="ECO:0000256" key="4">
    <source>
        <dbReference type="PROSITE-ProRule" id="PRU00473"/>
    </source>
</evidence>
<dbReference type="Pfam" id="PF00691">
    <property type="entry name" value="OmpA"/>
    <property type="match status" value="1"/>
</dbReference>
<dbReference type="GO" id="GO:0009279">
    <property type="term" value="C:cell outer membrane"/>
    <property type="evidence" value="ECO:0007669"/>
    <property type="project" value="UniProtKB-SubCell"/>
</dbReference>
<comment type="subcellular location">
    <subcellularLocation>
        <location evidence="1">Cell outer membrane</location>
    </subcellularLocation>
</comment>
<dbReference type="RefSeq" id="WP_126719786.1">
    <property type="nucleotide sequence ID" value="NZ_RWJF01000001.1"/>
</dbReference>
<feature type="domain" description="OmpA-like" evidence="6">
    <location>
        <begin position="1"/>
        <end position="118"/>
    </location>
</feature>
<dbReference type="InterPro" id="IPR006664">
    <property type="entry name" value="OMP_bac"/>
</dbReference>
<evidence type="ECO:0000256" key="1">
    <source>
        <dbReference type="ARBA" id="ARBA00004442"/>
    </source>
</evidence>
<dbReference type="SUPFAM" id="SSF103088">
    <property type="entry name" value="OmpA-like"/>
    <property type="match status" value="1"/>
</dbReference>
<feature type="region of interest" description="Disordered" evidence="5">
    <location>
        <begin position="85"/>
        <end position="118"/>
    </location>
</feature>
<protein>
    <submittedName>
        <fullName evidence="7">OmpA family protein</fullName>
    </submittedName>
</protein>
<comment type="caution">
    <text evidence="7">The sequence shown here is derived from an EMBL/GenBank/DDBJ whole genome shotgun (WGS) entry which is preliminary data.</text>
</comment>
<dbReference type="CDD" id="cd07185">
    <property type="entry name" value="OmpA_C-like"/>
    <property type="match status" value="1"/>
</dbReference>
<dbReference type="EMBL" id="RWJF01000001">
    <property type="protein sequence ID" value="RST31846.1"/>
    <property type="molecule type" value="Genomic_DNA"/>
</dbReference>
<keyword evidence="8" id="KW-1185">Reference proteome</keyword>
<evidence type="ECO:0000313" key="7">
    <source>
        <dbReference type="EMBL" id="RST31846.1"/>
    </source>
</evidence>
<dbReference type="Proteomes" id="UP000274661">
    <property type="component" value="Unassembled WGS sequence"/>
</dbReference>
<evidence type="ECO:0000256" key="2">
    <source>
        <dbReference type="ARBA" id="ARBA00023136"/>
    </source>
</evidence>
<dbReference type="PRINTS" id="PR01021">
    <property type="entry name" value="OMPADOMAIN"/>
</dbReference>
<dbReference type="PROSITE" id="PS51123">
    <property type="entry name" value="OMPA_2"/>
    <property type="match status" value="1"/>
</dbReference>
<evidence type="ECO:0000259" key="6">
    <source>
        <dbReference type="PROSITE" id="PS51123"/>
    </source>
</evidence>
<sequence length="118" mass="12914">MAADLATAQPPIDMLFFDWGRTELRPETLPLLDAVAARWTSEGGRLAIDGYSDRSGSAATNRRITVRRLSGITAALVARGVPRTSIIPRPHGEQDAPVPTEDGVREVQNRRVELRLTP</sequence>
<organism evidence="7 8">
    <name type="scientific">Sphingomonas ginkgonis</name>
    <dbReference type="NCBI Taxonomy" id="2315330"/>
    <lineage>
        <taxon>Bacteria</taxon>
        <taxon>Pseudomonadati</taxon>
        <taxon>Pseudomonadota</taxon>
        <taxon>Alphaproteobacteria</taxon>
        <taxon>Sphingomonadales</taxon>
        <taxon>Sphingomonadaceae</taxon>
        <taxon>Sphingomonas</taxon>
    </lineage>
</organism>
<evidence type="ECO:0000313" key="8">
    <source>
        <dbReference type="Proteomes" id="UP000274661"/>
    </source>
</evidence>
<dbReference type="PANTHER" id="PTHR30329">
    <property type="entry name" value="STATOR ELEMENT OF FLAGELLAR MOTOR COMPLEX"/>
    <property type="match status" value="1"/>
</dbReference>
<dbReference type="Gene3D" id="3.30.1330.60">
    <property type="entry name" value="OmpA-like domain"/>
    <property type="match status" value="1"/>
</dbReference>
<name>A0A3R9Y7J1_9SPHN</name>
<evidence type="ECO:0000256" key="5">
    <source>
        <dbReference type="SAM" id="MobiDB-lite"/>
    </source>
</evidence>
<keyword evidence="2 4" id="KW-0472">Membrane</keyword>
<reference evidence="7 8" key="1">
    <citation type="submission" date="2018-12" db="EMBL/GenBank/DDBJ databases">
        <title>Sphingomonas sp. HMF7854 Genome sequencing and assembly.</title>
        <authorList>
            <person name="Cha I."/>
            <person name="Kang H."/>
            <person name="Kim H."/>
            <person name="Kang J."/>
            <person name="Joh K."/>
        </authorList>
    </citation>
    <scope>NUCLEOTIDE SEQUENCE [LARGE SCALE GENOMIC DNA]</scope>
    <source>
        <strain evidence="7 8">HMF7854</strain>
    </source>
</reference>
<dbReference type="OrthoDB" id="189250at2"/>
<evidence type="ECO:0000256" key="3">
    <source>
        <dbReference type="ARBA" id="ARBA00023237"/>
    </source>
</evidence>